<evidence type="ECO:0000313" key="1">
    <source>
        <dbReference type="EMBL" id="KID56346.1"/>
    </source>
</evidence>
<proteinExistence type="predicted"/>
<dbReference type="EMBL" id="JWIC01000007">
    <property type="protein sequence ID" value="KID56346.1"/>
    <property type="molecule type" value="Genomic_DNA"/>
</dbReference>
<dbReference type="AlphaFoldDB" id="A0A0C1Q6Q8"/>
<organism evidence="1 2">
    <name type="scientific">Pseudoalteromonas luteoviolacea</name>
    <dbReference type="NCBI Taxonomy" id="43657"/>
    <lineage>
        <taxon>Bacteria</taxon>
        <taxon>Pseudomonadati</taxon>
        <taxon>Pseudomonadota</taxon>
        <taxon>Gammaproteobacteria</taxon>
        <taxon>Alteromonadales</taxon>
        <taxon>Pseudoalteromonadaceae</taxon>
        <taxon>Pseudoalteromonas</taxon>
    </lineage>
</organism>
<reference evidence="1 2" key="1">
    <citation type="submission" date="2014-12" db="EMBL/GenBank/DDBJ databases">
        <title>Draft Genome Sequence of Pseudoalteromonas luteoviolacea HI1.</title>
        <authorList>
            <person name="Asahina A.Y."/>
            <person name="Hadfield M.G."/>
        </authorList>
    </citation>
    <scope>NUCLEOTIDE SEQUENCE [LARGE SCALE GENOMIC DNA]</scope>
    <source>
        <strain evidence="1 2">HI1</strain>
    </source>
</reference>
<accession>A0A0C1Q6Q8</accession>
<comment type="caution">
    <text evidence="1">The sequence shown here is derived from an EMBL/GenBank/DDBJ whole genome shotgun (WGS) entry which is preliminary data.</text>
</comment>
<evidence type="ECO:0000313" key="2">
    <source>
        <dbReference type="Proteomes" id="UP000031327"/>
    </source>
</evidence>
<dbReference type="Proteomes" id="UP000031327">
    <property type="component" value="Unassembled WGS sequence"/>
</dbReference>
<name>A0A0C1Q6Q8_9GAMM</name>
<gene>
    <name evidence="1" type="ORF">JF50_19100</name>
</gene>
<protein>
    <submittedName>
        <fullName evidence="1">Uncharacterized protein</fullName>
    </submittedName>
</protein>
<sequence>MAYIEKSSRTPPLFWVVFPEQKLPFNSLIGNVSLTGIKMYRQIHQQDIVRALISAFVSYVADTSPPNKHFIIFNINISP</sequence>